<comment type="catalytic activity">
    <reaction evidence="10 11">
        <text>D-alanyl-D-alanine + UDP-N-acetyl-alpha-D-muramoyl-L-alanyl-gamma-D-glutamyl-meso-2,6-diaminopimelate + ATP = UDP-N-acetyl-alpha-D-muramoyl-L-alanyl-gamma-D-glutamyl-meso-2,6-diaminopimeloyl-D-alanyl-D-alanine + ADP + phosphate + H(+)</text>
        <dbReference type="Rhea" id="RHEA:28374"/>
        <dbReference type="ChEBI" id="CHEBI:15378"/>
        <dbReference type="ChEBI" id="CHEBI:30616"/>
        <dbReference type="ChEBI" id="CHEBI:43474"/>
        <dbReference type="ChEBI" id="CHEBI:57822"/>
        <dbReference type="ChEBI" id="CHEBI:61386"/>
        <dbReference type="ChEBI" id="CHEBI:83905"/>
        <dbReference type="ChEBI" id="CHEBI:456216"/>
        <dbReference type="EC" id="6.3.2.10"/>
    </reaction>
</comment>
<dbReference type="SUPFAM" id="SSF53623">
    <property type="entry name" value="MurD-like peptide ligases, catalytic domain"/>
    <property type="match status" value="1"/>
</dbReference>
<dbReference type="PANTHER" id="PTHR43024">
    <property type="entry name" value="UDP-N-ACETYLMURAMOYL-TRIPEPTIDE--D-ALANYL-D-ALANINE LIGASE"/>
    <property type="match status" value="1"/>
</dbReference>
<dbReference type="InterPro" id="IPR036615">
    <property type="entry name" value="Mur_ligase_C_dom_sf"/>
</dbReference>
<organism evidence="15 16">
    <name type="scientific">Paenibacillus mucilaginosus (strain KNP414)</name>
    <dbReference type="NCBI Taxonomy" id="1036673"/>
    <lineage>
        <taxon>Bacteria</taxon>
        <taxon>Bacillati</taxon>
        <taxon>Bacillota</taxon>
        <taxon>Bacilli</taxon>
        <taxon>Bacillales</taxon>
        <taxon>Paenibacillaceae</taxon>
        <taxon>Paenibacillus</taxon>
    </lineage>
</organism>
<dbReference type="GO" id="GO:0008360">
    <property type="term" value="P:regulation of cell shape"/>
    <property type="evidence" value="ECO:0007669"/>
    <property type="project" value="UniProtKB-KW"/>
</dbReference>
<dbReference type="SUPFAM" id="SSF53244">
    <property type="entry name" value="MurD-like peptide ligases, peptide-binding domain"/>
    <property type="match status" value="1"/>
</dbReference>
<evidence type="ECO:0000313" key="15">
    <source>
        <dbReference type="EMBL" id="AEI42601.1"/>
    </source>
</evidence>
<dbReference type="GO" id="GO:0051301">
    <property type="term" value="P:cell division"/>
    <property type="evidence" value="ECO:0007669"/>
    <property type="project" value="UniProtKB-KW"/>
</dbReference>
<dbReference type="InterPro" id="IPR000713">
    <property type="entry name" value="Mur_ligase_N"/>
</dbReference>
<dbReference type="GO" id="GO:0071555">
    <property type="term" value="P:cell wall organization"/>
    <property type="evidence" value="ECO:0007669"/>
    <property type="project" value="UniProtKB-KW"/>
</dbReference>
<dbReference type="Gene3D" id="3.40.1190.10">
    <property type="entry name" value="Mur-like, catalytic domain"/>
    <property type="match status" value="1"/>
</dbReference>
<dbReference type="NCBIfam" id="TIGR01143">
    <property type="entry name" value="murF"/>
    <property type="match status" value="1"/>
</dbReference>
<keyword evidence="1 10" id="KW-0963">Cytoplasm</keyword>
<evidence type="ECO:0000259" key="12">
    <source>
        <dbReference type="Pfam" id="PF01225"/>
    </source>
</evidence>
<dbReference type="RefSeq" id="WP_013917757.1">
    <property type="nucleotide sequence ID" value="NC_015690.1"/>
</dbReference>
<dbReference type="Gene3D" id="3.40.1390.10">
    <property type="entry name" value="MurE/MurF, N-terminal domain"/>
    <property type="match status" value="1"/>
</dbReference>
<dbReference type="GO" id="GO:0008766">
    <property type="term" value="F:UDP-N-acetylmuramoylalanyl-D-glutamyl-2,6-diaminopimelate-D-alanyl-D-alanine ligase activity"/>
    <property type="evidence" value="ECO:0007669"/>
    <property type="project" value="RHEA"/>
</dbReference>
<dbReference type="PATRIC" id="fig|1036673.3.peg.3743"/>
<name>F8FDN6_PAEMK</name>
<evidence type="ECO:0000256" key="8">
    <source>
        <dbReference type="ARBA" id="ARBA00023306"/>
    </source>
</evidence>
<dbReference type="InterPro" id="IPR004101">
    <property type="entry name" value="Mur_ligase_C"/>
</dbReference>
<feature type="domain" description="Mur ligase N-terminal catalytic" evidence="12">
    <location>
        <begin position="27"/>
        <end position="100"/>
    </location>
</feature>
<dbReference type="InterPro" id="IPR013221">
    <property type="entry name" value="Mur_ligase_cen"/>
</dbReference>
<comment type="subcellular location">
    <subcellularLocation>
        <location evidence="10 11">Cytoplasm</location>
    </subcellularLocation>
</comment>
<feature type="domain" description="Mur ligase central" evidence="14">
    <location>
        <begin position="111"/>
        <end position="298"/>
    </location>
</feature>
<protein>
    <recommendedName>
        <fullName evidence="10 11">UDP-N-acetylmuramoyl-tripeptide--D-alanyl-D-alanine ligase</fullName>
        <ecNumber evidence="10 11">6.3.2.10</ecNumber>
    </recommendedName>
    <alternativeName>
        <fullName evidence="10">D-alanyl-D-alanine-adding enzyme</fullName>
    </alternativeName>
</protein>
<dbReference type="GO" id="GO:0047480">
    <property type="term" value="F:UDP-N-acetylmuramoyl-tripeptide-D-alanyl-D-alanine ligase activity"/>
    <property type="evidence" value="ECO:0007669"/>
    <property type="project" value="UniProtKB-UniRule"/>
</dbReference>
<dbReference type="EMBL" id="CP002869">
    <property type="protein sequence ID" value="AEI42601.1"/>
    <property type="molecule type" value="Genomic_DNA"/>
</dbReference>
<dbReference type="KEGG" id="pms:KNP414_04068"/>
<dbReference type="Gene3D" id="3.90.190.20">
    <property type="entry name" value="Mur ligase, C-terminal domain"/>
    <property type="match status" value="1"/>
</dbReference>
<feature type="domain" description="Mur ligase C-terminal" evidence="13">
    <location>
        <begin position="322"/>
        <end position="447"/>
    </location>
</feature>
<dbReference type="InterPro" id="IPR051046">
    <property type="entry name" value="MurCDEF_CellWall_CoF430Synth"/>
</dbReference>
<keyword evidence="2 10" id="KW-0436">Ligase</keyword>
<comment type="similarity">
    <text evidence="10">Belongs to the MurCDEF family. MurF subfamily.</text>
</comment>
<evidence type="ECO:0000256" key="2">
    <source>
        <dbReference type="ARBA" id="ARBA00022598"/>
    </source>
</evidence>
<dbReference type="InterPro" id="IPR036565">
    <property type="entry name" value="Mur-like_cat_sf"/>
</dbReference>
<dbReference type="PANTHER" id="PTHR43024:SF1">
    <property type="entry name" value="UDP-N-ACETYLMURAMOYL-TRIPEPTIDE--D-ALANYL-D-ALANINE LIGASE"/>
    <property type="match status" value="1"/>
</dbReference>
<dbReference type="InterPro" id="IPR005863">
    <property type="entry name" value="UDP-N-AcMur_synth"/>
</dbReference>
<dbReference type="AlphaFoldDB" id="F8FDN6"/>
<dbReference type="HAMAP" id="MF_02019">
    <property type="entry name" value="MurF"/>
    <property type="match status" value="1"/>
</dbReference>
<evidence type="ECO:0000313" key="16">
    <source>
        <dbReference type="Proteomes" id="UP000006620"/>
    </source>
</evidence>
<evidence type="ECO:0000256" key="1">
    <source>
        <dbReference type="ARBA" id="ARBA00022490"/>
    </source>
</evidence>
<sequence>MIERTLGEIARMAGGTLADAAMADRPVKGVSKDTRTLAEGNLYVPIIGEAFDGHNFAEAALEQGASGLLWQRDHGSGPAGAPLIYVEDALQALQQLATSYRRELAVRVVGITGSNGKTTTKDMTAAVLSTTFRVHKTLGNYNNHIGLPLTLLQMNEDTEIAVLEMGMSGRGEIDLLSRLAEPEIAIITNIGEAHLLQLGSRLEIARAKAEILAGLQPGGVLVYHGDEPLLREVLPEWEPQDFRGVTFGREASNDLFPLDLRLTESGTQMTVNTDPQTPYYIPMLGAHNAVNALAAIAVGRHFGLTAPVMAEGLQGLVMTGMRIEVSVAPSGLTVWNDAYNASPTAMRAALALLHEAQGFERKYAVLGDMLELGEKEAEFHREIGRVLDPAHVEAVFLFGPLAGHIAEGALEKFPPERVRHYEDKETLARELAEAASVQDVVLIKGSRGMRMEQVASFLVQLGG</sequence>
<dbReference type="EC" id="6.3.2.10" evidence="10 11"/>
<feature type="binding site" evidence="10">
    <location>
        <begin position="113"/>
        <end position="119"/>
    </location>
    <ligand>
        <name>ATP</name>
        <dbReference type="ChEBI" id="CHEBI:30616"/>
    </ligand>
</feature>
<keyword evidence="4 10" id="KW-0547">Nucleotide-binding</keyword>
<comment type="function">
    <text evidence="10 11">Involved in cell wall formation. Catalyzes the final step in the synthesis of UDP-N-acetylmuramoyl-pentapeptide, the precursor of murein.</text>
</comment>
<proteinExistence type="inferred from homology"/>
<dbReference type="GO" id="GO:0005524">
    <property type="term" value="F:ATP binding"/>
    <property type="evidence" value="ECO:0007669"/>
    <property type="project" value="UniProtKB-UniRule"/>
</dbReference>
<dbReference type="UniPathway" id="UPA00219"/>
<dbReference type="GO" id="GO:0009252">
    <property type="term" value="P:peptidoglycan biosynthetic process"/>
    <property type="evidence" value="ECO:0007669"/>
    <property type="project" value="UniProtKB-UniRule"/>
</dbReference>
<evidence type="ECO:0000256" key="7">
    <source>
        <dbReference type="ARBA" id="ARBA00022984"/>
    </source>
</evidence>
<dbReference type="SUPFAM" id="SSF63418">
    <property type="entry name" value="MurE/MurF N-terminal domain"/>
    <property type="match status" value="1"/>
</dbReference>
<gene>
    <name evidence="10" type="primary">murF</name>
    <name evidence="15" type="ordered locus">KNP414_04068</name>
</gene>
<keyword evidence="8 10" id="KW-0131">Cell cycle</keyword>
<reference evidence="15 16" key="2">
    <citation type="journal article" date="2013" name="Genome Announc.">
        <title>Genome Sequence of Growth-Improving Paenibacillus mucilaginosus Strain KNP414.</title>
        <authorList>
            <person name="Lu J.J."/>
            <person name="Wang J.F."/>
            <person name="Hu X.F."/>
        </authorList>
    </citation>
    <scope>NUCLEOTIDE SEQUENCE [LARGE SCALE GENOMIC DNA]</scope>
    <source>
        <strain evidence="15 16">KNP414</strain>
    </source>
</reference>
<keyword evidence="6 10" id="KW-0133">Cell shape</keyword>
<dbReference type="Pfam" id="PF08245">
    <property type="entry name" value="Mur_ligase_M"/>
    <property type="match status" value="1"/>
</dbReference>
<dbReference type="InterPro" id="IPR035911">
    <property type="entry name" value="MurE/MurF_N"/>
</dbReference>
<keyword evidence="3 10" id="KW-0132">Cell division</keyword>
<keyword evidence="9 10" id="KW-0961">Cell wall biogenesis/degradation</keyword>
<evidence type="ECO:0000256" key="9">
    <source>
        <dbReference type="ARBA" id="ARBA00023316"/>
    </source>
</evidence>
<evidence type="ECO:0000256" key="6">
    <source>
        <dbReference type="ARBA" id="ARBA00022960"/>
    </source>
</evidence>
<evidence type="ECO:0000259" key="14">
    <source>
        <dbReference type="Pfam" id="PF08245"/>
    </source>
</evidence>
<dbReference type="Pfam" id="PF01225">
    <property type="entry name" value="Mur_ligase"/>
    <property type="match status" value="1"/>
</dbReference>
<dbReference type="Pfam" id="PF02875">
    <property type="entry name" value="Mur_ligase_C"/>
    <property type="match status" value="1"/>
</dbReference>
<reference evidence="16" key="1">
    <citation type="submission" date="2011-06" db="EMBL/GenBank/DDBJ databases">
        <title>Complete genome sequence of Paenibacillus mucilaginosus KNP414.</title>
        <authorList>
            <person name="Wang J."/>
            <person name="Hu S."/>
            <person name="Hu X."/>
            <person name="Zhang B."/>
            <person name="Dong D."/>
            <person name="Zhang S."/>
            <person name="Zhao K."/>
            <person name="Wu D."/>
        </authorList>
    </citation>
    <scope>NUCLEOTIDE SEQUENCE [LARGE SCALE GENOMIC DNA]</scope>
    <source>
        <strain evidence="16">KNP414</strain>
    </source>
</reference>
<evidence type="ECO:0000256" key="3">
    <source>
        <dbReference type="ARBA" id="ARBA00022618"/>
    </source>
</evidence>
<dbReference type="Proteomes" id="UP000006620">
    <property type="component" value="Chromosome"/>
</dbReference>
<evidence type="ECO:0000256" key="10">
    <source>
        <dbReference type="HAMAP-Rule" id="MF_02019"/>
    </source>
</evidence>
<keyword evidence="7 10" id="KW-0573">Peptidoglycan synthesis</keyword>
<evidence type="ECO:0000256" key="11">
    <source>
        <dbReference type="RuleBase" id="RU004136"/>
    </source>
</evidence>
<comment type="pathway">
    <text evidence="10 11">Cell wall biogenesis; peptidoglycan biosynthesis.</text>
</comment>
<dbReference type="HOGENOM" id="CLU_031507_4_0_9"/>
<keyword evidence="5 10" id="KW-0067">ATP-binding</keyword>
<evidence type="ECO:0000256" key="4">
    <source>
        <dbReference type="ARBA" id="ARBA00022741"/>
    </source>
</evidence>
<evidence type="ECO:0000256" key="5">
    <source>
        <dbReference type="ARBA" id="ARBA00022840"/>
    </source>
</evidence>
<evidence type="ECO:0000259" key="13">
    <source>
        <dbReference type="Pfam" id="PF02875"/>
    </source>
</evidence>
<dbReference type="GO" id="GO:0005737">
    <property type="term" value="C:cytoplasm"/>
    <property type="evidence" value="ECO:0007669"/>
    <property type="project" value="UniProtKB-SubCell"/>
</dbReference>
<accession>F8FDN6</accession>